<sequence>MRRSAAANAELALHLEVASTPKPGNVDRHRDLDGLRFEHFLAGGVGARPGLEAAESGAPVGEAFERAVAGMSEQTGGNTQFGCLLLLVPLVAAARGGRPPTREAAARVTDATTVDDAAGFYRAFEHVDVAVADPPDGWDALDVRHGSDAIPALRERDLTLADVMGNSDGDLNAAEWREGFPRAFRIADVIQRGEGPLPDRAARAFLDQLAREPDTLVATQHDRETAERVRERADELRGASEKAVEEWADDLVARDVNPGTTADLTCAGIFLALERGVTV</sequence>
<organism evidence="1 2">
    <name type="scientific">Halocalculus aciditolerans</name>
    <dbReference type="NCBI Taxonomy" id="1383812"/>
    <lineage>
        <taxon>Archaea</taxon>
        <taxon>Methanobacteriati</taxon>
        <taxon>Methanobacteriota</taxon>
        <taxon>Stenosarchaea group</taxon>
        <taxon>Halobacteria</taxon>
        <taxon>Halobacteriales</taxon>
        <taxon>Halobacteriaceae</taxon>
        <taxon>Halocalculus</taxon>
    </lineage>
</organism>
<dbReference type="PANTHER" id="PTHR42280:SF1">
    <property type="entry name" value="CITG FAMILY PROTEIN"/>
    <property type="match status" value="1"/>
</dbReference>
<dbReference type="PANTHER" id="PTHR42280">
    <property type="entry name" value="CITG FAMILY PROTEIN"/>
    <property type="match status" value="1"/>
</dbReference>
<dbReference type="GO" id="GO:0046917">
    <property type="term" value="F:triphosphoribosyl-dephospho-CoA synthase activity"/>
    <property type="evidence" value="ECO:0007669"/>
    <property type="project" value="InterPro"/>
</dbReference>
<dbReference type="AlphaFoldDB" id="A0A830F1B2"/>
<dbReference type="InterPro" id="IPR002736">
    <property type="entry name" value="CitG"/>
</dbReference>
<gene>
    <name evidence="1" type="ORF">GCM10009039_08790</name>
</gene>
<dbReference type="Pfam" id="PF01874">
    <property type="entry name" value="CitG"/>
    <property type="match status" value="1"/>
</dbReference>
<reference evidence="1" key="1">
    <citation type="journal article" date="2014" name="Int. J. Syst. Evol. Microbiol.">
        <title>Complete genome sequence of Corynebacterium casei LMG S-19264T (=DSM 44701T), isolated from a smear-ripened cheese.</title>
        <authorList>
            <consortium name="US DOE Joint Genome Institute (JGI-PGF)"/>
            <person name="Walter F."/>
            <person name="Albersmeier A."/>
            <person name="Kalinowski J."/>
            <person name="Ruckert C."/>
        </authorList>
    </citation>
    <scope>NUCLEOTIDE SEQUENCE</scope>
    <source>
        <strain evidence="1">JCM 19596</strain>
    </source>
</reference>
<reference evidence="1" key="2">
    <citation type="submission" date="2020-09" db="EMBL/GenBank/DDBJ databases">
        <authorList>
            <person name="Sun Q."/>
            <person name="Ohkuma M."/>
        </authorList>
    </citation>
    <scope>NUCLEOTIDE SEQUENCE</scope>
    <source>
        <strain evidence="1">JCM 19596</strain>
    </source>
</reference>
<dbReference type="EMBL" id="BMPG01000001">
    <property type="protein sequence ID" value="GGL52812.1"/>
    <property type="molecule type" value="Genomic_DNA"/>
</dbReference>
<keyword evidence="2" id="KW-1185">Reference proteome</keyword>
<dbReference type="Proteomes" id="UP000607197">
    <property type="component" value="Unassembled WGS sequence"/>
</dbReference>
<accession>A0A830F1B2</accession>
<dbReference type="RefSeq" id="WP_188976217.1">
    <property type="nucleotide sequence ID" value="NZ_BMPG01000001.1"/>
</dbReference>
<evidence type="ECO:0000313" key="1">
    <source>
        <dbReference type="EMBL" id="GGL52812.1"/>
    </source>
</evidence>
<dbReference type="GO" id="GO:0005524">
    <property type="term" value="F:ATP binding"/>
    <property type="evidence" value="ECO:0007669"/>
    <property type="project" value="InterPro"/>
</dbReference>
<dbReference type="Gene3D" id="1.10.4200.10">
    <property type="entry name" value="Triphosphoribosyl-dephospho-CoA protein"/>
    <property type="match status" value="1"/>
</dbReference>
<protein>
    <submittedName>
        <fullName evidence="1">2-(5''-triphosphoribosyl)-3'-dephosphocoenzyme-A synthase</fullName>
    </submittedName>
</protein>
<evidence type="ECO:0000313" key="2">
    <source>
        <dbReference type="Proteomes" id="UP000607197"/>
    </source>
</evidence>
<proteinExistence type="predicted"/>
<dbReference type="OrthoDB" id="85890at2157"/>
<comment type="caution">
    <text evidence="1">The sequence shown here is derived from an EMBL/GenBank/DDBJ whole genome shotgun (WGS) entry which is preliminary data.</text>
</comment>
<name>A0A830F1B2_9EURY</name>